<dbReference type="InterPro" id="IPR003788">
    <property type="entry name" value="NDUFAF7"/>
</dbReference>
<name>A0ABY9SYF2_BREBE</name>
<dbReference type="GO" id="GO:0032259">
    <property type="term" value="P:methylation"/>
    <property type="evidence" value="ECO:0007669"/>
    <property type="project" value="UniProtKB-KW"/>
</dbReference>
<dbReference type="InterPro" id="IPR038375">
    <property type="entry name" value="NDUFAF7_sf"/>
</dbReference>
<dbReference type="PANTHER" id="PTHR12049">
    <property type="entry name" value="PROTEIN ARGININE METHYLTRANSFERASE NDUFAF7, MITOCHONDRIAL"/>
    <property type="match status" value="1"/>
</dbReference>
<dbReference type="RefSeq" id="WP_310764367.1">
    <property type="nucleotide sequence ID" value="NZ_CP134050.1"/>
</dbReference>
<gene>
    <name evidence="3" type="ORF">RGB73_19225</name>
</gene>
<dbReference type="InterPro" id="IPR029063">
    <property type="entry name" value="SAM-dependent_MTases_sf"/>
</dbReference>
<protein>
    <submittedName>
        <fullName evidence="3">SAM-dependent methyltransferase</fullName>
        <ecNumber evidence="3">2.1.1.-</ecNumber>
    </submittedName>
</protein>
<keyword evidence="1 3" id="KW-0489">Methyltransferase</keyword>
<keyword evidence="4" id="KW-1185">Reference proteome</keyword>
<dbReference type="EC" id="2.1.1.-" evidence="3"/>
<dbReference type="Pfam" id="PF02636">
    <property type="entry name" value="Methyltransf_28"/>
    <property type="match status" value="1"/>
</dbReference>
<dbReference type="Gene3D" id="3.40.50.12710">
    <property type="match status" value="1"/>
</dbReference>
<dbReference type="EMBL" id="CP134050">
    <property type="protein sequence ID" value="WNC12850.1"/>
    <property type="molecule type" value="Genomic_DNA"/>
</dbReference>
<dbReference type="SUPFAM" id="SSF53335">
    <property type="entry name" value="S-adenosyl-L-methionine-dependent methyltransferases"/>
    <property type="match status" value="1"/>
</dbReference>
<proteinExistence type="predicted"/>
<evidence type="ECO:0000256" key="1">
    <source>
        <dbReference type="ARBA" id="ARBA00022603"/>
    </source>
</evidence>
<organism evidence="3 4">
    <name type="scientific">Brevibacillus brevis</name>
    <name type="common">Bacillus brevis</name>
    <dbReference type="NCBI Taxonomy" id="1393"/>
    <lineage>
        <taxon>Bacteria</taxon>
        <taxon>Bacillati</taxon>
        <taxon>Bacillota</taxon>
        <taxon>Bacilli</taxon>
        <taxon>Bacillales</taxon>
        <taxon>Paenibacillaceae</taxon>
        <taxon>Brevibacillus</taxon>
    </lineage>
</organism>
<reference evidence="3 4" key="1">
    <citation type="submission" date="2023-09" db="EMBL/GenBank/DDBJ databases">
        <title>Complete Genome and Methylome dissection of Bacillus brevis NEB573 original source of BbsI restriction endonuclease.</title>
        <authorList>
            <person name="Fomenkov A."/>
            <person name="Roberts R.D."/>
        </authorList>
    </citation>
    <scope>NUCLEOTIDE SEQUENCE [LARGE SCALE GENOMIC DNA]</scope>
    <source>
        <strain evidence="3 4">NEB573</strain>
    </source>
</reference>
<evidence type="ECO:0000313" key="3">
    <source>
        <dbReference type="EMBL" id="WNC12850.1"/>
    </source>
</evidence>
<dbReference type="GO" id="GO:0008168">
    <property type="term" value="F:methyltransferase activity"/>
    <property type="evidence" value="ECO:0007669"/>
    <property type="project" value="UniProtKB-KW"/>
</dbReference>
<dbReference type="PANTHER" id="PTHR12049:SF7">
    <property type="entry name" value="PROTEIN ARGININE METHYLTRANSFERASE NDUFAF7, MITOCHONDRIAL"/>
    <property type="match status" value="1"/>
</dbReference>
<evidence type="ECO:0000313" key="4">
    <source>
        <dbReference type="Proteomes" id="UP001256827"/>
    </source>
</evidence>
<keyword evidence="2 3" id="KW-0808">Transferase</keyword>
<accession>A0ABY9SYF2</accession>
<sequence length="379" mass="42922">MNLYTVIREEIASRPERAIPFSRYMELALYHPVYGYYMSDKPKVGKSGDFYTSASVHPVFGETLADAAAEMWRAGGLLPAPVLVEIGGGTGALCRHILDRLQMAEPDLYRSLTVMLIEASPYHRRLQEEALQAHDVPKLWFASLAEAAEHQRIDGVILSNEWLDAFPVHVVERSGAGWREIWVTEKGDGFAEQRGEVTPRLAEYLQALKRDVPNGMRLEVNLELEQAATDVSRLLNRGYVVTIDYGDTEEELYHPSRKNGTLMCYYRHQAHEDPFAHPGEEDITAHVNFSAWKRYGERQGLREVAYMRQDKFLMNCGLLQKAVAHNDRDPFTSIAMKRNRAILQLIDPAGLGGRFRVMVQAKEVDAKAGLRFLENGFPS</sequence>
<dbReference type="Proteomes" id="UP001256827">
    <property type="component" value="Chromosome"/>
</dbReference>
<evidence type="ECO:0000256" key="2">
    <source>
        <dbReference type="ARBA" id="ARBA00022679"/>
    </source>
</evidence>